<dbReference type="EMBL" id="SOEC01000004">
    <property type="protein sequence ID" value="TDX30792.1"/>
    <property type="molecule type" value="Genomic_DNA"/>
</dbReference>
<gene>
    <name evidence="2" type="ORF">DFO67_10447</name>
</gene>
<evidence type="ECO:0000313" key="3">
    <source>
        <dbReference type="Proteomes" id="UP000294489"/>
    </source>
</evidence>
<evidence type="ECO:0000256" key="1">
    <source>
        <dbReference type="SAM" id="MobiDB-lite"/>
    </source>
</evidence>
<feature type="region of interest" description="Disordered" evidence="1">
    <location>
        <begin position="1"/>
        <end position="25"/>
    </location>
</feature>
<proteinExistence type="predicted"/>
<evidence type="ECO:0000313" key="2">
    <source>
        <dbReference type="EMBL" id="TDX30792.1"/>
    </source>
</evidence>
<protein>
    <submittedName>
        <fullName evidence="2">Uncharacterized protein</fullName>
    </submittedName>
</protein>
<name>A0A4R8FVE1_9GAMM</name>
<reference evidence="2 3" key="1">
    <citation type="submission" date="2019-03" db="EMBL/GenBank/DDBJ databases">
        <title>Freshwater and sediment microbial communities from various areas in North America, analyzing microbe dynamics in response to fracking.</title>
        <authorList>
            <person name="Lamendella R."/>
        </authorList>
    </citation>
    <scope>NUCLEOTIDE SEQUENCE [LARGE SCALE GENOMIC DNA]</scope>
    <source>
        <strain evidence="2 3">6_TX</strain>
    </source>
</reference>
<sequence length="144" mass="16607">MALRHEEEGMSEWNGEDYPPAGTECEWSDSGRPHIRVLVMGYYGESVWLRRVEDQTPLTAHATLDSFRPIPTKEDVAVEHMKSVAGTSYVRPEYMEMIMRALYRAGYRKKDTSLQEFMDALKDESDSCGGCCWGYEDLRRRANL</sequence>
<dbReference type="Proteomes" id="UP000294489">
    <property type="component" value="Unassembled WGS sequence"/>
</dbReference>
<organism evidence="2 3">
    <name type="scientific">Modicisalibacter xianhensis</name>
    <dbReference type="NCBI Taxonomy" id="442341"/>
    <lineage>
        <taxon>Bacteria</taxon>
        <taxon>Pseudomonadati</taxon>
        <taxon>Pseudomonadota</taxon>
        <taxon>Gammaproteobacteria</taxon>
        <taxon>Oceanospirillales</taxon>
        <taxon>Halomonadaceae</taxon>
        <taxon>Modicisalibacter</taxon>
    </lineage>
</organism>
<accession>A0A4R8FVE1</accession>
<dbReference type="AlphaFoldDB" id="A0A4R8FVE1"/>
<comment type="caution">
    <text evidence="2">The sequence shown here is derived from an EMBL/GenBank/DDBJ whole genome shotgun (WGS) entry which is preliminary data.</text>
</comment>